<evidence type="ECO:0000256" key="2">
    <source>
        <dbReference type="ARBA" id="ARBA00023136"/>
    </source>
</evidence>
<evidence type="ECO:0000256" key="3">
    <source>
        <dbReference type="ARBA" id="ARBA00023157"/>
    </source>
</evidence>
<proteinExistence type="predicted"/>
<protein>
    <recommendedName>
        <fullName evidence="6">Ig-like domain-containing protein</fullName>
    </recommendedName>
</protein>
<dbReference type="Pfam" id="PF08205">
    <property type="entry name" value="C2-set_2"/>
    <property type="match status" value="1"/>
</dbReference>
<dbReference type="SUPFAM" id="SSF48726">
    <property type="entry name" value="Immunoglobulin"/>
    <property type="match status" value="4"/>
</dbReference>
<feature type="transmembrane region" description="Helical" evidence="4">
    <location>
        <begin position="465"/>
        <end position="487"/>
    </location>
</feature>
<dbReference type="InterPro" id="IPR013162">
    <property type="entry name" value="CD80_C2-set"/>
</dbReference>
<reference evidence="7 8" key="1">
    <citation type="submission" date="2024-06" db="EMBL/GenBank/DDBJ databases">
        <title>A chromosome-level genome assembly of beet webworm, Loxostege sticticalis.</title>
        <authorList>
            <person name="Zhang Y."/>
        </authorList>
    </citation>
    <scope>NUCLEOTIDE SEQUENCE [LARGE SCALE GENOMIC DNA]</scope>
    <source>
        <strain evidence="7">AQ026</strain>
        <tissue evidence="7">Whole body</tissue>
    </source>
</reference>
<accession>A0ABR3IM26</accession>
<dbReference type="Gene3D" id="2.60.40.10">
    <property type="entry name" value="Immunoglobulins"/>
    <property type="match status" value="4"/>
</dbReference>
<keyword evidence="8" id="KW-1185">Reference proteome</keyword>
<dbReference type="PROSITE" id="PS50835">
    <property type="entry name" value="IG_LIKE"/>
    <property type="match status" value="4"/>
</dbReference>
<feature type="signal peptide" evidence="5">
    <location>
        <begin position="1"/>
        <end position="15"/>
    </location>
</feature>
<feature type="domain" description="Ig-like" evidence="6">
    <location>
        <begin position="31"/>
        <end position="124"/>
    </location>
</feature>
<feature type="domain" description="Ig-like" evidence="6">
    <location>
        <begin position="132"/>
        <end position="227"/>
    </location>
</feature>
<keyword evidence="4" id="KW-1133">Transmembrane helix</keyword>
<keyword evidence="4" id="KW-0812">Transmembrane</keyword>
<evidence type="ECO:0000313" key="7">
    <source>
        <dbReference type="EMBL" id="KAL0902140.1"/>
    </source>
</evidence>
<feature type="domain" description="Ig-like" evidence="6">
    <location>
        <begin position="333"/>
        <end position="421"/>
    </location>
</feature>
<keyword evidence="5" id="KW-0732">Signal</keyword>
<feature type="chain" id="PRO_5046894501" description="Ig-like domain-containing protein" evidence="5">
    <location>
        <begin position="16"/>
        <end position="571"/>
    </location>
</feature>
<evidence type="ECO:0000256" key="1">
    <source>
        <dbReference type="ARBA" id="ARBA00004167"/>
    </source>
</evidence>
<dbReference type="SMART" id="SM00409">
    <property type="entry name" value="IG"/>
    <property type="match status" value="3"/>
</dbReference>
<dbReference type="PANTHER" id="PTHR23278:SF19">
    <property type="entry name" value="OBSCURIN"/>
    <property type="match status" value="1"/>
</dbReference>
<dbReference type="EMBL" id="JBEUOH010000001">
    <property type="protein sequence ID" value="KAL0902140.1"/>
    <property type="molecule type" value="Genomic_DNA"/>
</dbReference>
<comment type="subcellular location">
    <subcellularLocation>
        <location evidence="1">Membrane</location>
        <topology evidence="1">Single-pass membrane protein</topology>
    </subcellularLocation>
</comment>
<dbReference type="InterPro" id="IPR003599">
    <property type="entry name" value="Ig_sub"/>
</dbReference>
<evidence type="ECO:0000256" key="4">
    <source>
        <dbReference type="SAM" id="Phobius"/>
    </source>
</evidence>
<feature type="domain" description="Ig-like" evidence="6">
    <location>
        <begin position="233"/>
        <end position="326"/>
    </location>
</feature>
<dbReference type="InterPro" id="IPR036179">
    <property type="entry name" value="Ig-like_dom_sf"/>
</dbReference>
<comment type="caution">
    <text evidence="7">The sequence shown here is derived from an EMBL/GenBank/DDBJ whole genome shotgun (WGS) entry which is preliminary data.</text>
</comment>
<dbReference type="Proteomes" id="UP001549920">
    <property type="component" value="Unassembled WGS sequence"/>
</dbReference>
<sequence>MFFFLFFLIYRFSDALSMMTLRAVRNYDARLPCGQGKIFLDGPDAYVLWVKDDEKFLYRFPNEDTVAKSLNPNNIYGTSCVDTDHCYDDTSLLLPKVGDNDAGKYRCRVHYQGSSSVDYVVNLQIVEATGTPKLFDERGEQIVTPYVGPLTLGSNLSMICEVVISEPPTTVVWLRNGVTVRRIVSDKPGILRERVDIVDASRDELDAHYQCTASNADVTDAMAASVVVKMYLPPLKVEIRLNNNLNFEVGQPRVVDCVVVGCVPTPTINWYIGGTLLKASAHKELHDGNYTVSSLTFTASKRDNKKWLSCRVHNAYLPTIYEDNVTLNVGHRPTCITADIRMVGITPGEEEEISCAVKSSEPPRQFKWTFPDQRSIFTSPSLVPGLTSTYTTTLTWLPTNSDIGRLECSTENEFGEQKELCLYNLVLSGAPTAPICRQVELPPSEDIQISCEPENDRRTTFWEQVLILSTVTGFAVISAAAGIYTIISRRRDQRRNRLEGLFHREPDFAQDRAQGSVLECHQGSCQNGFKTIEILDKNVILKQQKYYVVFDLGIKGSNKSMYFNSFISQGP</sequence>
<organism evidence="7 8">
    <name type="scientific">Loxostege sticticalis</name>
    <name type="common">Beet webworm moth</name>
    <dbReference type="NCBI Taxonomy" id="481309"/>
    <lineage>
        <taxon>Eukaryota</taxon>
        <taxon>Metazoa</taxon>
        <taxon>Ecdysozoa</taxon>
        <taxon>Arthropoda</taxon>
        <taxon>Hexapoda</taxon>
        <taxon>Insecta</taxon>
        <taxon>Pterygota</taxon>
        <taxon>Neoptera</taxon>
        <taxon>Endopterygota</taxon>
        <taxon>Lepidoptera</taxon>
        <taxon>Glossata</taxon>
        <taxon>Ditrysia</taxon>
        <taxon>Pyraloidea</taxon>
        <taxon>Crambidae</taxon>
        <taxon>Pyraustinae</taxon>
        <taxon>Loxostege</taxon>
    </lineage>
</organism>
<evidence type="ECO:0000313" key="8">
    <source>
        <dbReference type="Proteomes" id="UP001549920"/>
    </source>
</evidence>
<name>A0ABR3IM26_LOXSC</name>
<gene>
    <name evidence="7" type="ORF">ABMA27_000083</name>
</gene>
<evidence type="ECO:0000256" key="5">
    <source>
        <dbReference type="SAM" id="SignalP"/>
    </source>
</evidence>
<keyword evidence="3" id="KW-1015">Disulfide bond</keyword>
<dbReference type="InterPro" id="IPR007110">
    <property type="entry name" value="Ig-like_dom"/>
</dbReference>
<keyword evidence="2 4" id="KW-0472">Membrane</keyword>
<dbReference type="InterPro" id="IPR013783">
    <property type="entry name" value="Ig-like_fold"/>
</dbReference>
<evidence type="ECO:0000259" key="6">
    <source>
        <dbReference type="PROSITE" id="PS50835"/>
    </source>
</evidence>
<dbReference type="PANTHER" id="PTHR23278">
    <property type="entry name" value="SIDESTEP PROTEIN"/>
    <property type="match status" value="1"/>
</dbReference>